<dbReference type="Proteomes" id="UP000295096">
    <property type="component" value="Unassembled WGS sequence"/>
</dbReference>
<dbReference type="RefSeq" id="WP_133288585.1">
    <property type="nucleotide sequence ID" value="NZ_SMSJ01000010.1"/>
</dbReference>
<accession>A0A4R5QIJ9</accession>
<proteinExistence type="predicted"/>
<dbReference type="OrthoDB" id="7592571at2"/>
<comment type="caution">
    <text evidence="1">The sequence shown here is derived from an EMBL/GenBank/DDBJ whole genome shotgun (WGS) entry which is preliminary data.</text>
</comment>
<reference evidence="1 2" key="1">
    <citation type="journal article" date="2016" name="J. Microbiol.">
        <title>Dankookia rubra gen. nov., sp. nov., an alphaproteobacterium isolated from sediment of a shallow stream.</title>
        <authorList>
            <person name="Kim W.H."/>
            <person name="Kim D.H."/>
            <person name="Kang K."/>
            <person name="Ahn T.Y."/>
        </authorList>
    </citation>
    <scope>NUCLEOTIDE SEQUENCE [LARGE SCALE GENOMIC DNA]</scope>
    <source>
        <strain evidence="1 2">JCM30602</strain>
    </source>
</reference>
<evidence type="ECO:0000313" key="2">
    <source>
        <dbReference type="Proteomes" id="UP000295096"/>
    </source>
</evidence>
<name>A0A4R5QIJ9_9PROT</name>
<gene>
    <name evidence="1" type="ORF">E2C06_10635</name>
</gene>
<sequence length="555" mass="58354">MLVYGDRQHTADPRALHAAIAARLARAATLPPGLERHAVLAAALIEAGELAQGIADADYAARGLDELSLAQDWAMALLLGCAGGLHRSWHDGAVAVPEAGQCLLRLPERIDTRLAEGFAFYALYPETYALAAEASGLPAATRVIGLRSIGAPLAAMVATGLGSRNPATLRPAGHPFRREIAVGPGLASSLTPGAPVAVVDEGPGLSGSSFGAAADWLAARGHPRGAIALFPSHAWPPGPMASPDHRARWDGMARHVCSFEAAVLPRLAGWVADLTGAAEAPPEDIGGGAWRRGPAEAWPPAHPMQERRKYLLAAGGRTWLLKFIGLGAEGERKADRAARLAAAGFAPPVAGLRHGFLVQPWLEEARPLDPAAIPREVLAAQVAAYLRFRARAFPAGPGRGAGLDALHAMARHNAAETLGEAAAARLDRWSPRDLARLAALARPVETDNRMQTWEWLALPDGRLLKADAVDHHAAHDLIGCQDIAWDVAGAMVELDLDPVLPVDPDLLGLLLPCYCAFQLGAWTMAQEAAPDAAEGARLRRTAGRYAARLRAALGA</sequence>
<protein>
    <submittedName>
        <fullName evidence="1">Uncharacterized protein</fullName>
    </submittedName>
</protein>
<organism evidence="1 2">
    <name type="scientific">Dankookia rubra</name>
    <dbReference type="NCBI Taxonomy" id="1442381"/>
    <lineage>
        <taxon>Bacteria</taxon>
        <taxon>Pseudomonadati</taxon>
        <taxon>Pseudomonadota</taxon>
        <taxon>Alphaproteobacteria</taxon>
        <taxon>Acetobacterales</taxon>
        <taxon>Roseomonadaceae</taxon>
        <taxon>Dankookia</taxon>
    </lineage>
</organism>
<evidence type="ECO:0000313" key="1">
    <source>
        <dbReference type="EMBL" id="TDH62589.1"/>
    </source>
</evidence>
<keyword evidence="2" id="KW-1185">Reference proteome</keyword>
<dbReference type="AlphaFoldDB" id="A0A4R5QIJ9"/>
<dbReference type="EMBL" id="SMSJ01000010">
    <property type="protein sequence ID" value="TDH62589.1"/>
    <property type="molecule type" value="Genomic_DNA"/>
</dbReference>